<dbReference type="NCBIfam" id="TIGR04057">
    <property type="entry name" value="SusC_RagA_signa"/>
    <property type="match status" value="1"/>
</dbReference>
<keyword evidence="9 11" id="KW-0472">Membrane</keyword>
<dbReference type="KEGG" id="chk:D4L85_15155"/>
<evidence type="ECO:0000256" key="5">
    <source>
        <dbReference type="ARBA" id="ARBA00022692"/>
    </source>
</evidence>
<dbReference type="AlphaFoldDB" id="A0A385SQN1"/>
<dbReference type="Gene3D" id="2.60.40.1120">
    <property type="entry name" value="Carboxypeptidase-like, regulatory domain"/>
    <property type="match status" value="1"/>
</dbReference>
<evidence type="ECO:0000256" key="7">
    <source>
        <dbReference type="ARBA" id="ARBA00023065"/>
    </source>
</evidence>
<proteinExistence type="inferred from homology"/>
<keyword evidence="13" id="KW-0732">Signal</keyword>
<dbReference type="InterPro" id="IPR039426">
    <property type="entry name" value="TonB-dep_rcpt-like"/>
</dbReference>
<evidence type="ECO:0000259" key="15">
    <source>
        <dbReference type="Pfam" id="PF07715"/>
    </source>
</evidence>
<evidence type="ECO:0000313" key="16">
    <source>
        <dbReference type="EMBL" id="AYB31820.1"/>
    </source>
</evidence>
<name>A0A385SQN1_9BACT</name>
<dbReference type="InterPro" id="IPR008969">
    <property type="entry name" value="CarboxyPept-like_regulatory"/>
</dbReference>
<dbReference type="InterPro" id="IPR023997">
    <property type="entry name" value="TonB-dep_OMP_SusC/RagA_CS"/>
</dbReference>
<dbReference type="InterPro" id="IPR036942">
    <property type="entry name" value="Beta-barrel_TonB_sf"/>
</dbReference>
<dbReference type="FunFam" id="2.170.130.10:FF:000008">
    <property type="entry name" value="SusC/RagA family TonB-linked outer membrane protein"/>
    <property type="match status" value="1"/>
</dbReference>
<evidence type="ECO:0000256" key="6">
    <source>
        <dbReference type="ARBA" id="ARBA00023004"/>
    </source>
</evidence>
<evidence type="ECO:0000256" key="1">
    <source>
        <dbReference type="ARBA" id="ARBA00004571"/>
    </source>
</evidence>
<accession>A0A385SQN1</accession>
<evidence type="ECO:0000256" key="2">
    <source>
        <dbReference type="ARBA" id="ARBA00022448"/>
    </source>
</evidence>
<dbReference type="InterPro" id="IPR037066">
    <property type="entry name" value="Plug_dom_sf"/>
</dbReference>
<dbReference type="NCBIfam" id="TIGR04056">
    <property type="entry name" value="OMP_RagA_SusC"/>
    <property type="match status" value="1"/>
</dbReference>
<evidence type="ECO:0000313" key="17">
    <source>
        <dbReference type="Proteomes" id="UP000266183"/>
    </source>
</evidence>
<dbReference type="Pfam" id="PF13715">
    <property type="entry name" value="CarbopepD_reg_2"/>
    <property type="match status" value="1"/>
</dbReference>
<dbReference type="InterPro" id="IPR012910">
    <property type="entry name" value="Plug_dom"/>
</dbReference>
<evidence type="ECO:0000256" key="8">
    <source>
        <dbReference type="ARBA" id="ARBA00023077"/>
    </source>
</evidence>
<keyword evidence="8 12" id="KW-0798">TonB box</keyword>
<dbReference type="InterPro" id="IPR023996">
    <property type="entry name" value="TonB-dep_OMP_SusC/RagA"/>
</dbReference>
<evidence type="ECO:0000256" key="10">
    <source>
        <dbReference type="ARBA" id="ARBA00023237"/>
    </source>
</evidence>
<keyword evidence="3 11" id="KW-1134">Transmembrane beta strand</keyword>
<dbReference type="GO" id="GO:0006826">
    <property type="term" value="P:iron ion transport"/>
    <property type="evidence" value="ECO:0007669"/>
    <property type="project" value="UniProtKB-KW"/>
</dbReference>
<dbReference type="PROSITE" id="PS52016">
    <property type="entry name" value="TONB_DEPENDENT_REC_3"/>
    <property type="match status" value="1"/>
</dbReference>
<comment type="subcellular location">
    <subcellularLocation>
        <location evidence="1 11">Cell outer membrane</location>
        <topology evidence="1 11">Multi-pass membrane protein</topology>
    </subcellularLocation>
</comment>
<organism evidence="16 17">
    <name type="scientific">Chryseolinea soli</name>
    <dbReference type="NCBI Taxonomy" id="2321403"/>
    <lineage>
        <taxon>Bacteria</taxon>
        <taxon>Pseudomonadati</taxon>
        <taxon>Bacteroidota</taxon>
        <taxon>Cytophagia</taxon>
        <taxon>Cytophagales</taxon>
        <taxon>Fulvivirgaceae</taxon>
        <taxon>Chryseolinea</taxon>
    </lineage>
</organism>
<dbReference type="Pfam" id="PF00593">
    <property type="entry name" value="TonB_dep_Rec_b-barrel"/>
    <property type="match status" value="1"/>
</dbReference>
<evidence type="ECO:0000256" key="12">
    <source>
        <dbReference type="RuleBase" id="RU003357"/>
    </source>
</evidence>
<feature type="chain" id="PRO_5017389629" evidence="13">
    <location>
        <begin position="21"/>
        <end position="1039"/>
    </location>
</feature>
<keyword evidence="16" id="KW-0675">Receptor</keyword>
<evidence type="ECO:0000256" key="4">
    <source>
        <dbReference type="ARBA" id="ARBA00022496"/>
    </source>
</evidence>
<dbReference type="PANTHER" id="PTHR32552:SF81">
    <property type="entry name" value="TONB-DEPENDENT OUTER MEMBRANE RECEPTOR"/>
    <property type="match status" value="1"/>
</dbReference>
<feature type="signal peptide" evidence="13">
    <location>
        <begin position="1"/>
        <end position="20"/>
    </location>
</feature>
<keyword evidence="4" id="KW-0410">Iron transport</keyword>
<dbReference type="Proteomes" id="UP000266183">
    <property type="component" value="Chromosome"/>
</dbReference>
<comment type="similarity">
    <text evidence="11 12">Belongs to the TonB-dependent receptor family.</text>
</comment>
<dbReference type="PANTHER" id="PTHR32552">
    <property type="entry name" value="FERRICHROME IRON RECEPTOR-RELATED"/>
    <property type="match status" value="1"/>
</dbReference>
<dbReference type="Gene3D" id="2.40.170.20">
    <property type="entry name" value="TonB-dependent receptor, beta-barrel domain"/>
    <property type="match status" value="1"/>
</dbReference>
<feature type="domain" description="TonB-dependent receptor plug" evidence="15">
    <location>
        <begin position="153"/>
        <end position="259"/>
    </location>
</feature>
<dbReference type="RefSeq" id="WP_119755081.1">
    <property type="nucleotide sequence ID" value="NZ_CP032382.1"/>
</dbReference>
<dbReference type="Gene3D" id="2.170.130.10">
    <property type="entry name" value="TonB-dependent receptor, plug domain"/>
    <property type="match status" value="1"/>
</dbReference>
<sequence length="1039" mass="113384">MIKIYTFLALFVGTSTLLQAGNAGRKDALNEDRNAGRIANATALDTTIPPDEEPLAAALTAQAVQGVITSESGDPMPGVNVIEKGTSNGTTTDVEGKYALNVSGPDAVLLFTFIGYSSQEVRVGTQSAISLSLSPDVSTLQEVVVVGYGTQQKRDVTGATSTVKSDEIVKRPIMRVEQALQGTTPGVVVSSNSGQPGVPLSVRIRGSNSISGSNDPLYVIDGYIGGNIESINPNDIESLEILKDASATAIYGSRGSNGVVIITTKTGKEGAPRLNFSTWFSKAMIGKQLDLMNAYDFAKTVNLQQSQIGQGAAFSDAQLQALKENGGTDWQKELQQKPWIQNYQLDLNGGTSAVHYYFSFNHLNQPGLIVNQYYKRTTFRTNVDVKVNDRLDLKFKITALLPQSRNTKYQGDLTDPFSQANIWDPTSPIRNPATGEYVNNSSYGSTGFNPIAQARSQQEDVSTTNVTGMATLSYKIFKDLTFTSNNSYEIQSQFSDALRGPGTDPTSAFYASTSASRYRAYQNSNFLTYNHSFGEHSLTVTALYEQQNHLNRNLDGRSSKLSSYALGYYGLSLGQTQQINTGYWNDALQSYMGRVNYAFRQKYLLTASVRTDGSSHLVQKYSTFPSVAVGWNISRESFMQSSKLFADLKLRASYGKTGNQAVPPYSSIAQITTGGPHPSYYFDGNTPSVSTPLGAPVSTTLKWETSAQYDIGLDASFLEGRLTLTVDAYKKKISDLLYNYQAPFYMGGGYYQRNIGTVENKGLEFALRGTPVNTGKLKWNSFFTLSFNRNKVLDLGGLDNVQVGNIGSAQDGASLLRVGRPLGEFYGYEFLGTWKSSEADEAAKFGLLPGAAKYTDVNGDHAYNSADLKPIGNGTPKYSFGFINDVTYGNFTFSFMFQGTHGNQIYSQTMAYLWGGQGQAKNATTSDAMNMWSPTNETDNPSFGGNGKNFINSSRYVYNGSYIKLKNISISYHIPTDLLDKVKMKNLEVYVSSQNLFTITKFPGYDPEINNAQNAVTQGLEMGVIPNPRTYTIGLRAGF</sequence>
<dbReference type="OrthoDB" id="9768177at2"/>
<keyword evidence="2 11" id="KW-0813">Transport</keyword>
<feature type="domain" description="TonB-dependent receptor-like beta-barrel" evidence="14">
    <location>
        <begin position="422"/>
        <end position="996"/>
    </location>
</feature>
<gene>
    <name evidence="16" type="ORF">D4L85_15155</name>
</gene>
<evidence type="ECO:0000256" key="3">
    <source>
        <dbReference type="ARBA" id="ARBA00022452"/>
    </source>
</evidence>
<keyword evidence="17" id="KW-1185">Reference proteome</keyword>
<dbReference type="InterPro" id="IPR000531">
    <property type="entry name" value="Beta-barrel_TonB"/>
</dbReference>
<keyword evidence="6" id="KW-0408">Iron</keyword>
<keyword evidence="10 11" id="KW-0998">Cell outer membrane</keyword>
<keyword evidence="5 11" id="KW-0812">Transmembrane</keyword>
<protein>
    <submittedName>
        <fullName evidence="16">TonB-dependent receptor</fullName>
    </submittedName>
</protein>
<dbReference type="SUPFAM" id="SSF56935">
    <property type="entry name" value="Porins"/>
    <property type="match status" value="1"/>
</dbReference>
<reference evidence="17" key="1">
    <citation type="submission" date="2018-09" db="EMBL/GenBank/DDBJ databases">
        <title>Chryseolinea sp. KIS68-18 isolated from soil.</title>
        <authorList>
            <person name="Weon H.-Y."/>
            <person name="Kwon S.-W."/>
            <person name="Lee S.A."/>
        </authorList>
    </citation>
    <scope>NUCLEOTIDE SEQUENCE [LARGE SCALE GENOMIC DNA]</scope>
    <source>
        <strain evidence="17">KIS68-18</strain>
    </source>
</reference>
<dbReference type="Pfam" id="PF07715">
    <property type="entry name" value="Plug"/>
    <property type="match status" value="1"/>
</dbReference>
<dbReference type="GO" id="GO:0009279">
    <property type="term" value="C:cell outer membrane"/>
    <property type="evidence" value="ECO:0007669"/>
    <property type="project" value="UniProtKB-SubCell"/>
</dbReference>
<evidence type="ECO:0000256" key="11">
    <source>
        <dbReference type="PROSITE-ProRule" id="PRU01360"/>
    </source>
</evidence>
<evidence type="ECO:0000256" key="13">
    <source>
        <dbReference type="SAM" id="SignalP"/>
    </source>
</evidence>
<dbReference type="EMBL" id="CP032382">
    <property type="protein sequence ID" value="AYB31820.1"/>
    <property type="molecule type" value="Genomic_DNA"/>
</dbReference>
<keyword evidence="7" id="KW-0406">Ion transport</keyword>
<evidence type="ECO:0000259" key="14">
    <source>
        <dbReference type="Pfam" id="PF00593"/>
    </source>
</evidence>
<evidence type="ECO:0000256" key="9">
    <source>
        <dbReference type="ARBA" id="ARBA00023136"/>
    </source>
</evidence>
<dbReference type="SUPFAM" id="SSF49464">
    <property type="entry name" value="Carboxypeptidase regulatory domain-like"/>
    <property type="match status" value="1"/>
</dbReference>